<keyword evidence="3" id="KW-1003">Cell membrane</keyword>
<evidence type="ECO:0000256" key="7">
    <source>
        <dbReference type="ARBA" id="ARBA00023136"/>
    </source>
</evidence>
<feature type="transmembrane region" description="Helical" evidence="9">
    <location>
        <begin position="264"/>
        <end position="285"/>
    </location>
</feature>
<sequence length="321" mass="36152">MAVVLLTVYFLISNYLNLWQGWPGASTLPASWFGDATANAQAWIQGLLYPVLVVVAVIITWRLPHRSLMDDSQLWDATAAYVVRIAFWGVLLVGMVDSLISFLRVEEMLASLVGEELAGNLGRATFRGTYVHYPLLILATVVAALVRTISVSWLALLVVFAEFLIVIARFVFSYEQTFMGDLVRFWYAGLFLFASAYTLREEGHVRVDVLYSHLSHAIQARLNIIGILVLALPLCWIILSLGMWDRTSSLNSPLVSFEISQSGYGLFVKYLMAGFLIVFAVSMMFQFCSYLLRNLAIVLGEYVPEDEEEHHDVQPMFEDKV</sequence>
<dbReference type="Proteomes" id="UP000626148">
    <property type="component" value="Unassembled WGS sequence"/>
</dbReference>
<organism evidence="11 12">
    <name type="scientific">Saccharospirillum salsuginis</name>
    <dbReference type="NCBI Taxonomy" id="418750"/>
    <lineage>
        <taxon>Bacteria</taxon>
        <taxon>Pseudomonadati</taxon>
        <taxon>Pseudomonadota</taxon>
        <taxon>Gammaproteobacteria</taxon>
        <taxon>Oceanospirillales</taxon>
        <taxon>Saccharospirillaceae</taxon>
        <taxon>Saccharospirillum</taxon>
    </lineage>
</organism>
<feature type="transmembrane region" description="Helical" evidence="9">
    <location>
        <begin position="130"/>
        <end position="146"/>
    </location>
</feature>
<feature type="transmembrane region" description="Helical" evidence="9">
    <location>
        <begin position="153"/>
        <end position="172"/>
    </location>
</feature>
<evidence type="ECO:0000256" key="6">
    <source>
        <dbReference type="ARBA" id="ARBA00022989"/>
    </source>
</evidence>
<comment type="caution">
    <text evidence="11">The sequence shown here is derived from an EMBL/GenBank/DDBJ whole genome shotgun (WGS) entry which is preliminary data.</text>
</comment>
<dbReference type="InterPro" id="IPR055348">
    <property type="entry name" value="DctQ"/>
</dbReference>
<proteinExistence type="inferred from homology"/>
<name>A0A918N562_9GAMM</name>
<dbReference type="PANTHER" id="PTHR35011">
    <property type="entry name" value="2,3-DIKETO-L-GULONATE TRAP TRANSPORTER SMALL PERMEASE PROTEIN YIAM"/>
    <property type="match status" value="1"/>
</dbReference>
<keyword evidence="6 9" id="KW-1133">Transmembrane helix</keyword>
<evidence type="ECO:0000256" key="3">
    <source>
        <dbReference type="ARBA" id="ARBA00022475"/>
    </source>
</evidence>
<feature type="transmembrane region" description="Helical" evidence="9">
    <location>
        <begin position="42"/>
        <end position="61"/>
    </location>
</feature>
<evidence type="ECO:0000256" key="5">
    <source>
        <dbReference type="ARBA" id="ARBA00022692"/>
    </source>
</evidence>
<reference evidence="11" key="1">
    <citation type="journal article" date="2014" name="Int. J. Syst. Evol. Microbiol.">
        <title>Complete genome sequence of Corynebacterium casei LMG S-19264T (=DSM 44701T), isolated from a smear-ripened cheese.</title>
        <authorList>
            <consortium name="US DOE Joint Genome Institute (JGI-PGF)"/>
            <person name="Walter F."/>
            <person name="Albersmeier A."/>
            <person name="Kalinowski J."/>
            <person name="Ruckert C."/>
        </authorList>
    </citation>
    <scope>NUCLEOTIDE SEQUENCE</scope>
    <source>
        <strain evidence="11">KCTC 22169</strain>
    </source>
</reference>
<evidence type="ECO:0000256" key="1">
    <source>
        <dbReference type="ARBA" id="ARBA00004429"/>
    </source>
</evidence>
<feature type="transmembrane region" description="Helical" evidence="9">
    <location>
        <begin position="220"/>
        <end position="244"/>
    </location>
</feature>
<dbReference type="EMBL" id="BMXR01000001">
    <property type="protein sequence ID" value="GGX40530.1"/>
    <property type="molecule type" value="Genomic_DNA"/>
</dbReference>
<feature type="transmembrane region" description="Helical" evidence="9">
    <location>
        <begin position="184"/>
        <end position="199"/>
    </location>
</feature>
<dbReference type="Pfam" id="PF04290">
    <property type="entry name" value="DctQ"/>
    <property type="match status" value="1"/>
</dbReference>
<dbReference type="InterPro" id="IPR007387">
    <property type="entry name" value="TRAP_DctQ"/>
</dbReference>
<keyword evidence="4 9" id="KW-0997">Cell inner membrane</keyword>
<evidence type="ECO:0000313" key="11">
    <source>
        <dbReference type="EMBL" id="GGX40530.1"/>
    </source>
</evidence>
<evidence type="ECO:0000256" key="9">
    <source>
        <dbReference type="RuleBase" id="RU369079"/>
    </source>
</evidence>
<evidence type="ECO:0000256" key="4">
    <source>
        <dbReference type="ARBA" id="ARBA00022519"/>
    </source>
</evidence>
<evidence type="ECO:0000256" key="2">
    <source>
        <dbReference type="ARBA" id="ARBA00022448"/>
    </source>
</evidence>
<protein>
    <recommendedName>
        <fullName evidence="9">TRAP transporter small permease protein</fullName>
    </recommendedName>
</protein>
<keyword evidence="5 9" id="KW-0812">Transmembrane</keyword>
<comment type="function">
    <text evidence="9">Part of the tripartite ATP-independent periplasmic (TRAP) transport system.</text>
</comment>
<dbReference type="AlphaFoldDB" id="A0A918N562"/>
<keyword evidence="7 9" id="KW-0472">Membrane</keyword>
<comment type="subcellular location">
    <subcellularLocation>
        <location evidence="1 9">Cell inner membrane</location>
        <topology evidence="1 9">Multi-pass membrane protein</topology>
    </subcellularLocation>
</comment>
<dbReference type="GO" id="GO:0022857">
    <property type="term" value="F:transmembrane transporter activity"/>
    <property type="evidence" value="ECO:0007669"/>
    <property type="project" value="UniProtKB-UniRule"/>
</dbReference>
<dbReference type="RefSeq" id="WP_229805134.1">
    <property type="nucleotide sequence ID" value="NZ_BMXR01000001.1"/>
</dbReference>
<accession>A0A918N562</accession>
<comment type="subunit">
    <text evidence="9">The complex comprises the extracytoplasmic solute receptor protein and the two transmembrane proteins.</text>
</comment>
<evidence type="ECO:0000256" key="8">
    <source>
        <dbReference type="ARBA" id="ARBA00038436"/>
    </source>
</evidence>
<feature type="domain" description="Tripartite ATP-independent periplasmic transporters DctQ component" evidence="10">
    <location>
        <begin position="163"/>
        <end position="284"/>
    </location>
</feature>
<feature type="transmembrane region" description="Helical" evidence="9">
    <location>
        <begin position="81"/>
        <end position="103"/>
    </location>
</feature>
<keyword evidence="12" id="KW-1185">Reference proteome</keyword>
<reference evidence="11" key="2">
    <citation type="submission" date="2020-09" db="EMBL/GenBank/DDBJ databases">
        <authorList>
            <person name="Sun Q."/>
            <person name="Kim S."/>
        </authorList>
    </citation>
    <scope>NUCLEOTIDE SEQUENCE</scope>
    <source>
        <strain evidence="11">KCTC 22169</strain>
    </source>
</reference>
<keyword evidence="2 9" id="KW-0813">Transport</keyword>
<comment type="similarity">
    <text evidence="8 9">Belongs to the TRAP transporter small permease family.</text>
</comment>
<evidence type="ECO:0000259" key="10">
    <source>
        <dbReference type="Pfam" id="PF04290"/>
    </source>
</evidence>
<dbReference type="GO" id="GO:0005886">
    <property type="term" value="C:plasma membrane"/>
    <property type="evidence" value="ECO:0007669"/>
    <property type="project" value="UniProtKB-SubCell"/>
</dbReference>
<comment type="caution">
    <text evidence="9">Lacks conserved residue(s) required for the propagation of feature annotation.</text>
</comment>
<gene>
    <name evidence="11" type="ORF">GCM10007392_04100</name>
</gene>
<evidence type="ECO:0000313" key="12">
    <source>
        <dbReference type="Proteomes" id="UP000626148"/>
    </source>
</evidence>